<dbReference type="STRING" id="1661398.A0A482V8P5"/>
<keyword evidence="3" id="KW-0732">Signal</keyword>
<evidence type="ECO:0000256" key="2">
    <source>
        <dbReference type="PROSITE-ProRule" id="PRU00497"/>
    </source>
</evidence>
<evidence type="ECO:0000256" key="3">
    <source>
        <dbReference type="SAM" id="SignalP"/>
    </source>
</evidence>
<evidence type="ECO:0000313" key="4">
    <source>
        <dbReference type="EMBL" id="RZB39592.1"/>
    </source>
</evidence>
<dbReference type="InterPro" id="IPR031311">
    <property type="entry name" value="CHIT_BIND_RR_consensus"/>
</dbReference>
<comment type="caution">
    <text evidence="4">The sequence shown here is derived from an EMBL/GenBank/DDBJ whole genome shotgun (WGS) entry which is preliminary data.</text>
</comment>
<proteinExistence type="predicted"/>
<dbReference type="AlphaFoldDB" id="A0A482V8P5"/>
<protein>
    <submittedName>
        <fullName evidence="4">Chitin bind 4 domain containing protein</fullName>
    </submittedName>
</protein>
<dbReference type="PANTHER" id="PTHR10380:SF236">
    <property type="entry name" value="PUPAL CUTICLE PROTEIN EDG-84A-LIKE PROTEIN"/>
    <property type="match status" value="1"/>
</dbReference>
<dbReference type="InterPro" id="IPR050468">
    <property type="entry name" value="Cuticle_Struct_Prot"/>
</dbReference>
<dbReference type="PROSITE" id="PS00233">
    <property type="entry name" value="CHIT_BIND_RR_1"/>
    <property type="match status" value="1"/>
</dbReference>
<dbReference type="Proteomes" id="UP000292052">
    <property type="component" value="Unassembled WGS sequence"/>
</dbReference>
<dbReference type="EMBL" id="QDEB01127085">
    <property type="protein sequence ID" value="RZB39592.1"/>
    <property type="molecule type" value="Genomic_DNA"/>
</dbReference>
<dbReference type="OrthoDB" id="6515429at2759"/>
<accession>A0A482V8P5</accession>
<name>A0A482V8P5_ASBVE</name>
<dbReference type="GO" id="GO:0062129">
    <property type="term" value="C:chitin-based extracellular matrix"/>
    <property type="evidence" value="ECO:0007669"/>
    <property type="project" value="TreeGrafter"/>
</dbReference>
<keyword evidence="5" id="KW-1185">Reference proteome</keyword>
<feature type="signal peptide" evidence="3">
    <location>
        <begin position="1"/>
        <end position="16"/>
    </location>
</feature>
<dbReference type="PROSITE" id="PS51155">
    <property type="entry name" value="CHIT_BIND_RR_2"/>
    <property type="match status" value="1"/>
</dbReference>
<gene>
    <name evidence="4" type="ORF">BDFB_004228</name>
</gene>
<evidence type="ECO:0000313" key="5">
    <source>
        <dbReference type="Proteomes" id="UP000292052"/>
    </source>
</evidence>
<dbReference type="GO" id="GO:0008010">
    <property type="term" value="F:structural constituent of chitin-based larval cuticle"/>
    <property type="evidence" value="ECO:0007669"/>
    <property type="project" value="TreeGrafter"/>
</dbReference>
<dbReference type="InterPro" id="IPR000618">
    <property type="entry name" value="Insect_cuticle"/>
</dbReference>
<evidence type="ECO:0000256" key="1">
    <source>
        <dbReference type="ARBA" id="ARBA00022460"/>
    </source>
</evidence>
<reference evidence="4 5" key="1">
    <citation type="submission" date="2017-03" db="EMBL/GenBank/DDBJ databases">
        <title>Genome of the blue death feigning beetle - Asbolus verrucosus.</title>
        <authorList>
            <person name="Rider S.D."/>
        </authorList>
    </citation>
    <scope>NUCLEOTIDE SEQUENCE [LARGE SCALE GENOMIC DNA]</scope>
    <source>
        <strain evidence="4">Butters</strain>
        <tissue evidence="4">Head and leg muscle</tissue>
    </source>
</reference>
<dbReference type="PROSITE" id="PS51257">
    <property type="entry name" value="PROKAR_LIPOPROTEIN"/>
    <property type="match status" value="1"/>
</dbReference>
<feature type="chain" id="PRO_5019864381" evidence="3">
    <location>
        <begin position="17"/>
        <end position="222"/>
    </location>
</feature>
<organism evidence="4 5">
    <name type="scientific">Asbolus verrucosus</name>
    <name type="common">Desert ironclad beetle</name>
    <dbReference type="NCBI Taxonomy" id="1661398"/>
    <lineage>
        <taxon>Eukaryota</taxon>
        <taxon>Metazoa</taxon>
        <taxon>Ecdysozoa</taxon>
        <taxon>Arthropoda</taxon>
        <taxon>Hexapoda</taxon>
        <taxon>Insecta</taxon>
        <taxon>Pterygota</taxon>
        <taxon>Neoptera</taxon>
        <taxon>Endopterygota</taxon>
        <taxon>Coleoptera</taxon>
        <taxon>Polyphaga</taxon>
        <taxon>Cucujiformia</taxon>
        <taxon>Tenebrionidae</taxon>
        <taxon>Pimeliinae</taxon>
        <taxon>Asbolus</taxon>
    </lineage>
</organism>
<sequence length="222" mass="22928">MKFLVALSCLLAVACAKPSVVAPVGYSYSTNVVTGHVASPVAYSSVAYSPVAHAVAAPVAHVATHAVAAPVVAAPVVQKTQYHAQNEIGQASYGHSEPLQVHNAVQDAAGNKVGSYSYVAPNGQVIAANYVADALGYRVSSNALPVAPSVVPVAPADTPEVVAARAAHLNEHILAGRRGRRSVVAAYHAPIVHHSYYTPVVRAATLTTVVNTPAHAVSYRVY</sequence>
<dbReference type="PANTHER" id="PTHR10380">
    <property type="entry name" value="CUTICLE PROTEIN"/>
    <property type="match status" value="1"/>
</dbReference>
<keyword evidence="1 2" id="KW-0193">Cuticle</keyword>
<dbReference type="Pfam" id="PF00379">
    <property type="entry name" value="Chitin_bind_4"/>
    <property type="match status" value="1"/>
</dbReference>